<sequence>MKTQTKHSLMLMLCAFIWGTAFVAQSAGSGMGAYSFLAGRSWLAVLVLIPTVFAFDAVRKKQGQPYGWPKEKPERKTLLGAGLVCGTFLFAASAAQQIGITINPSTAKAAFLTAMYVVLVPVFGLFLGRKGSAQLWVSMVIAVAGLYMLCMKNGFGGIETSDWILLSCAVLFSFQIMSIDHFSPLVDGVRLSLIQFIVVAVESSAAALIFETPTLAEYGANFLPVVYCGVMSSGAGYTLQILGQKELNPAIASLIMCLESVFSALGGWLLLGQNLSMRESAGCALIFAAVVLSQLPFAELRRCKKSA</sequence>
<evidence type="ECO:0000313" key="11">
    <source>
        <dbReference type="Proteomes" id="UP000251144"/>
    </source>
</evidence>
<comment type="similarity">
    <text evidence="2">Belongs to the EamA transporter family.</text>
</comment>
<feature type="chain" id="PRO_5016254288" evidence="8">
    <location>
        <begin position="27"/>
        <end position="307"/>
    </location>
</feature>
<comment type="caution">
    <text evidence="10">The sequence shown here is derived from an EMBL/GenBank/DDBJ whole genome shotgun (WGS) entry which is preliminary data.</text>
</comment>
<proteinExistence type="inferred from homology"/>
<dbReference type="OrthoDB" id="9804865at2"/>
<evidence type="ECO:0000259" key="9">
    <source>
        <dbReference type="Pfam" id="PF00892"/>
    </source>
</evidence>
<feature type="domain" description="EamA" evidence="9">
    <location>
        <begin position="163"/>
        <end position="292"/>
    </location>
</feature>
<dbReference type="InterPro" id="IPR051258">
    <property type="entry name" value="Diverse_Substrate_Transporter"/>
</dbReference>
<feature type="domain" description="EamA" evidence="9">
    <location>
        <begin position="9"/>
        <end position="149"/>
    </location>
</feature>
<protein>
    <submittedName>
        <fullName evidence="10">EamA family transporter</fullName>
    </submittedName>
</protein>
<evidence type="ECO:0000256" key="5">
    <source>
        <dbReference type="ARBA" id="ARBA00022989"/>
    </source>
</evidence>
<dbReference type="EMBL" id="PRLB01000002">
    <property type="protein sequence ID" value="RAW55099.1"/>
    <property type="molecule type" value="Genomic_DNA"/>
</dbReference>
<feature type="transmembrane region" description="Helical" evidence="7">
    <location>
        <begin position="78"/>
        <end position="98"/>
    </location>
</feature>
<feature type="signal peptide" evidence="8">
    <location>
        <begin position="1"/>
        <end position="26"/>
    </location>
</feature>
<feature type="transmembrane region" description="Helical" evidence="7">
    <location>
        <begin position="135"/>
        <end position="155"/>
    </location>
</feature>
<reference evidence="10 11" key="1">
    <citation type="submission" date="2018-02" db="EMBL/GenBank/DDBJ databases">
        <title>Complete genome sequencing of Faecalibacterium prausnitzii strains isolated from the human gut.</title>
        <authorList>
            <person name="Fitzgerald B.C."/>
            <person name="Shkoporov A.N."/>
            <person name="Ross P.R."/>
            <person name="Hill C."/>
        </authorList>
    </citation>
    <scope>NUCLEOTIDE SEQUENCE [LARGE SCALE GENOMIC DNA]</scope>
    <source>
        <strain evidence="10 11">APC942/32-1</strain>
    </source>
</reference>
<dbReference type="PANTHER" id="PTHR42920">
    <property type="entry name" value="OS03G0707200 PROTEIN-RELATED"/>
    <property type="match status" value="1"/>
</dbReference>
<dbReference type="SUPFAM" id="SSF103481">
    <property type="entry name" value="Multidrug resistance efflux transporter EmrE"/>
    <property type="match status" value="2"/>
</dbReference>
<name>A0A329U152_9FIRM</name>
<keyword evidence="3" id="KW-1003">Cell membrane</keyword>
<evidence type="ECO:0000313" key="10">
    <source>
        <dbReference type="EMBL" id="RAW55099.1"/>
    </source>
</evidence>
<gene>
    <name evidence="10" type="ORF">C4N26_03830</name>
</gene>
<evidence type="ECO:0000256" key="8">
    <source>
        <dbReference type="SAM" id="SignalP"/>
    </source>
</evidence>
<keyword evidence="4 7" id="KW-0812">Transmembrane</keyword>
<evidence type="ECO:0000256" key="7">
    <source>
        <dbReference type="SAM" id="Phobius"/>
    </source>
</evidence>
<feature type="transmembrane region" description="Helical" evidence="7">
    <location>
        <begin position="42"/>
        <end position="58"/>
    </location>
</feature>
<feature type="transmembrane region" description="Helical" evidence="7">
    <location>
        <begin position="191"/>
        <end position="210"/>
    </location>
</feature>
<accession>A0A329U152</accession>
<organism evidence="10 11">
    <name type="scientific">Faecalibacterium prausnitzii</name>
    <dbReference type="NCBI Taxonomy" id="853"/>
    <lineage>
        <taxon>Bacteria</taxon>
        <taxon>Bacillati</taxon>
        <taxon>Bacillota</taxon>
        <taxon>Clostridia</taxon>
        <taxon>Eubacteriales</taxon>
        <taxon>Oscillospiraceae</taxon>
        <taxon>Faecalibacterium</taxon>
    </lineage>
</organism>
<evidence type="ECO:0000256" key="2">
    <source>
        <dbReference type="ARBA" id="ARBA00007362"/>
    </source>
</evidence>
<dbReference type="PANTHER" id="PTHR42920:SF5">
    <property type="entry name" value="EAMA DOMAIN-CONTAINING PROTEIN"/>
    <property type="match status" value="1"/>
</dbReference>
<dbReference type="RefSeq" id="WP_158400392.1">
    <property type="nucleotide sequence ID" value="NZ_PRLB01000002.1"/>
</dbReference>
<dbReference type="Pfam" id="PF00892">
    <property type="entry name" value="EamA"/>
    <property type="match status" value="2"/>
</dbReference>
<comment type="subcellular location">
    <subcellularLocation>
        <location evidence="1">Cell membrane</location>
        <topology evidence="1">Multi-pass membrane protein</topology>
    </subcellularLocation>
</comment>
<evidence type="ECO:0000256" key="3">
    <source>
        <dbReference type="ARBA" id="ARBA00022475"/>
    </source>
</evidence>
<evidence type="ECO:0000256" key="6">
    <source>
        <dbReference type="ARBA" id="ARBA00023136"/>
    </source>
</evidence>
<dbReference type="GO" id="GO:0005886">
    <property type="term" value="C:plasma membrane"/>
    <property type="evidence" value="ECO:0007669"/>
    <property type="project" value="UniProtKB-SubCell"/>
</dbReference>
<keyword evidence="5 7" id="KW-1133">Transmembrane helix</keyword>
<dbReference type="InterPro" id="IPR037185">
    <property type="entry name" value="EmrE-like"/>
</dbReference>
<feature type="transmembrane region" description="Helical" evidence="7">
    <location>
        <begin position="251"/>
        <end position="271"/>
    </location>
</feature>
<dbReference type="AlphaFoldDB" id="A0A329U152"/>
<evidence type="ECO:0000256" key="1">
    <source>
        <dbReference type="ARBA" id="ARBA00004651"/>
    </source>
</evidence>
<dbReference type="Proteomes" id="UP000251144">
    <property type="component" value="Unassembled WGS sequence"/>
</dbReference>
<feature type="transmembrane region" description="Helical" evidence="7">
    <location>
        <begin position="110"/>
        <end position="128"/>
    </location>
</feature>
<keyword evidence="6 7" id="KW-0472">Membrane</keyword>
<dbReference type="InterPro" id="IPR000620">
    <property type="entry name" value="EamA_dom"/>
</dbReference>
<feature type="transmembrane region" description="Helical" evidence="7">
    <location>
        <begin position="222"/>
        <end position="239"/>
    </location>
</feature>
<keyword evidence="8" id="KW-0732">Signal</keyword>
<evidence type="ECO:0000256" key="4">
    <source>
        <dbReference type="ARBA" id="ARBA00022692"/>
    </source>
</evidence>